<dbReference type="Proteomes" id="UP000326354">
    <property type="component" value="Chromosome"/>
</dbReference>
<dbReference type="PROSITE" id="PS51635">
    <property type="entry name" value="PNPLA"/>
    <property type="match status" value="1"/>
</dbReference>
<keyword evidence="2 4" id="KW-0442">Lipid degradation</keyword>
<comment type="caution">
    <text evidence="4">Lacks conserved residue(s) required for the propagation of feature annotation.</text>
</comment>
<feature type="short sequence motif" description="DGA/G" evidence="4">
    <location>
        <begin position="167"/>
        <end position="169"/>
    </location>
</feature>
<dbReference type="Pfam" id="PF01734">
    <property type="entry name" value="Patatin"/>
    <property type="match status" value="1"/>
</dbReference>
<feature type="domain" description="PNPLA" evidence="5">
    <location>
        <begin position="13"/>
        <end position="180"/>
    </location>
</feature>
<dbReference type="AlphaFoldDB" id="A0A5S9INR5"/>
<dbReference type="PANTHER" id="PTHR14226">
    <property type="entry name" value="NEUROPATHY TARGET ESTERASE/SWISS CHEESE D.MELANOGASTER"/>
    <property type="match status" value="1"/>
</dbReference>
<evidence type="ECO:0000256" key="1">
    <source>
        <dbReference type="ARBA" id="ARBA00022801"/>
    </source>
</evidence>
<dbReference type="EMBL" id="AP019860">
    <property type="protein sequence ID" value="BBM85104.1"/>
    <property type="molecule type" value="Genomic_DNA"/>
</dbReference>
<dbReference type="KEGG" id="uam:UABAM_03467"/>
<dbReference type="SUPFAM" id="SSF52151">
    <property type="entry name" value="FabD/lysophospholipase-like"/>
    <property type="match status" value="1"/>
</dbReference>
<sequence>MTMMRKIKRPFAVVLPGGGFRGAYQAGVVSELGRLGIEIDIVATASVGTCNGAALVLDMWEMLPDLWERAVDMKIFQPSLLLKGKNPFAISGVLEKFAHEYGRPGQFDQVATDFLVSVTNATNMTNEVIDFKSTEWDFQELQRLYLASSCIPYICDRIEIRGHWYIDGGFTNNCPINYALERGAKEIWVVNMGKHAALEKTFFGLVKHSLKVLPKRKFRPLQLLDYMVTEQQLITPNGITIQHIAPSTPLELGHLRLTRDRVKSAIALGKQDIAKLLSGIS</sequence>
<evidence type="ECO:0000256" key="3">
    <source>
        <dbReference type="ARBA" id="ARBA00023098"/>
    </source>
</evidence>
<evidence type="ECO:0000313" key="7">
    <source>
        <dbReference type="Proteomes" id="UP000326354"/>
    </source>
</evidence>
<dbReference type="PANTHER" id="PTHR14226:SF29">
    <property type="entry name" value="NEUROPATHY TARGET ESTERASE SWS"/>
    <property type="match status" value="1"/>
</dbReference>
<feature type="active site" description="Nucleophile" evidence="4">
    <location>
        <position position="46"/>
    </location>
</feature>
<feature type="active site" description="Proton acceptor" evidence="4">
    <location>
        <position position="167"/>
    </location>
</feature>
<evidence type="ECO:0000313" key="6">
    <source>
        <dbReference type="EMBL" id="BBM85104.1"/>
    </source>
</evidence>
<reference evidence="6 7" key="1">
    <citation type="submission" date="2019-08" db="EMBL/GenBank/DDBJ databases">
        <title>Complete genome sequence of Candidatus Uab amorphum.</title>
        <authorList>
            <person name="Shiratori T."/>
            <person name="Suzuki S."/>
            <person name="Kakizawa Y."/>
            <person name="Ishida K."/>
        </authorList>
    </citation>
    <scope>NUCLEOTIDE SEQUENCE [LARGE SCALE GENOMIC DNA]</scope>
    <source>
        <strain evidence="6 7">SRT547</strain>
    </source>
</reference>
<evidence type="ECO:0000256" key="2">
    <source>
        <dbReference type="ARBA" id="ARBA00022963"/>
    </source>
</evidence>
<name>A0A5S9INR5_UABAM</name>
<dbReference type="Gene3D" id="3.40.1090.10">
    <property type="entry name" value="Cytosolic phospholipase A2 catalytic domain"/>
    <property type="match status" value="2"/>
</dbReference>
<dbReference type="GO" id="GO:0016042">
    <property type="term" value="P:lipid catabolic process"/>
    <property type="evidence" value="ECO:0007669"/>
    <property type="project" value="UniProtKB-UniRule"/>
</dbReference>
<feature type="short sequence motif" description="GXGXXG" evidence="4">
    <location>
        <begin position="17"/>
        <end position="22"/>
    </location>
</feature>
<evidence type="ECO:0000259" key="5">
    <source>
        <dbReference type="PROSITE" id="PS51635"/>
    </source>
</evidence>
<dbReference type="InterPro" id="IPR050301">
    <property type="entry name" value="NTE"/>
</dbReference>
<organism evidence="6 7">
    <name type="scientific">Uabimicrobium amorphum</name>
    <dbReference type="NCBI Taxonomy" id="2596890"/>
    <lineage>
        <taxon>Bacteria</taxon>
        <taxon>Pseudomonadati</taxon>
        <taxon>Planctomycetota</taxon>
        <taxon>Candidatus Uabimicrobiia</taxon>
        <taxon>Candidatus Uabimicrobiales</taxon>
        <taxon>Candidatus Uabimicrobiaceae</taxon>
        <taxon>Candidatus Uabimicrobium</taxon>
    </lineage>
</organism>
<gene>
    <name evidence="6" type="ORF">UABAM_03467</name>
</gene>
<evidence type="ECO:0000256" key="4">
    <source>
        <dbReference type="PROSITE-ProRule" id="PRU01161"/>
    </source>
</evidence>
<dbReference type="InterPro" id="IPR016035">
    <property type="entry name" value="Acyl_Trfase/lysoPLipase"/>
</dbReference>
<protein>
    <submittedName>
        <fullName evidence="6">Alpha/beta hydrolase</fullName>
    </submittedName>
</protein>
<keyword evidence="1 4" id="KW-0378">Hydrolase</keyword>
<accession>A0A5S9INR5</accession>
<dbReference type="GO" id="GO:0016787">
    <property type="term" value="F:hydrolase activity"/>
    <property type="evidence" value="ECO:0007669"/>
    <property type="project" value="UniProtKB-UniRule"/>
</dbReference>
<dbReference type="OrthoDB" id="9770965at2"/>
<dbReference type="InterPro" id="IPR002641">
    <property type="entry name" value="PNPLA_dom"/>
</dbReference>
<keyword evidence="7" id="KW-1185">Reference proteome</keyword>
<proteinExistence type="predicted"/>
<keyword evidence="3 4" id="KW-0443">Lipid metabolism</keyword>